<accession>A0A7C9NRL9</accession>
<comment type="caution">
    <text evidence="8">The sequence shown here is derived from an EMBL/GenBank/DDBJ whole genome shotgun (WGS) entry which is preliminary data.</text>
</comment>
<dbReference type="PANTHER" id="PTHR32322:SF2">
    <property type="entry name" value="EAMA DOMAIN-CONTAINING PROTEIN"/>
    <property type="match status" value="1"/>
</dbReference>
<dbReference type="SUPFAM" id="SSF103481">
    <property type="entry name" value="Multidrug resistance efflux transporter EmrE"/>
    <property type="match status" value="2"/>
</dbReference>
<feature type="transmembrane region" description="Helical" evidence="6">
    <location>
        <begin position="30"/>
        <end position="52"/>
    </location>
</feature>
<dbReference type="InterPro" id="IPR000620">
    <property type="entry name" value="EamA_dom"/>
</dbReference>
<feature type="transmembrane region" description="Helical" evidence="6">
    <location>
        <begin position="90"/>
        <end position="111"/>
    </location>
</feature>
<dbReference type="AlphaFoldDB" id="A0A7C9NRL9"/>
<feature type="transmembrane region" description="Helical" evidence="6">
    <location>
        <begin position="147"/>
        <end position="167"/>
    </location>
</feature>
<feature type="transmembrane region" description="Helical" evidence="6">
    <location>
        <begin position="64"/>
        <end position="84"/>
    </location>
</feature>
<evidence type="ECO:0000259" key="7">
    <source>
        <dbReference type="Pfam" id="PF00892"/>
    </source>
</evidence>
<reference evidence="8 9" key="1">
    <citation type="submission" date="2019-09" db="EMBL/GenBank/DDBJ databases">
        <title>H2 Metabolism Revealed by Metagenomic Analysis in Subglacial Sediment of East Antarctica.</title>
        <authorList>
            <person name="Yang Z."/>
            <person name="Zhang Y."/>
            <person name="Lv Y."/>
            <person name="Yan W."/>
            <person name="Xiao X."/>
            <person name="Sun B."/>
            <person name="Ma H."/>
        </authorList>
    </citation>
    <scope>NUCLEOTIDE SEQUENCE [LARGE SCALE GENOMIC DNA]</scope>
    <source>
        <strain evidence="8">Bin2_2</strain>
    </source>
</reference>
<proteinExistence type="inferred from homology"/>
<feature type="transmembrane region" description="Helical" evidence="6">
    <location>
        <begin position="210"/>
        <end position="232"/>
    </location>
</feature>
<feature type="domain" description="EamA" evidence="7">
    <location>
        <begin position="8"/>
        <end position="135"/>
    </location>
</feature>
<dbReference type="InterPro" id="IPR037185">
    <property type="entry name" value="EmrE-like"/>
</dbReference>
<protein>
    <submittedName>
        <fullName evidence="8">DMT family transporter</fullName>
    </submittedName>
</protein>
<dbReference type="Proteomes" id="UP000483432">
    <property type="component" value="Unassembled WGS sequence"/>
</dbReference>
<keyword evidence="5 6" id="KW-0472">Membrane</keyword>
<dbReference type="EMBL" id="JAAFGW010000131">
    <property type="protein sequence ID" value="NDP48562.1"/>
    <property type="molecule type" value="Genomic_DNA"/>
</dbReference>
<feature type="transmembrane region" description="Helical" evidence="6">
    <location>
        <begin position="5"/>
        <end position="24"/>
    </location>
</feature>
<dbReference type="InterPro" id="IPR050638">
    <property type="entry name" value="AA-Vitamin_Transporters"/>
</dbReference>
<dbReference type="Pfam" id="PF00892">
    <property type="entry name" value="EamA"/>
    <property type="match status" value="2"/>
</dbReference>
<evidence type="ECO:0000256" key="2">
    <source>
        <dbReference type="ARBA" id="ARBA00007362"/>
    </source>
</evidence>
<feature type="transmembrane region" description="Helical" evidence="6">
    <location>
        <begin position="118"/>
        <end position="135"/>
    </location>
</feature>
<feature type="transmembrane region" description="Helical" evidence="6">
    <location>
        <begin position="264"/>
        <end position="285"/>
    </location>
</feature>
<evidence type="ECO:0000256" key="4">
    <source>
        <dbReference type="ARBA" id="ARBA00022989"/>
    </source>
</evidence>
<evidence type="ECO:0000313" key="8">
    <source>
        <dbReference type="EMBL" id="NDP48562.1"/>
    </source>
</evidence>
<keyword evidence="3 6" id="KW-0812">Transmembrane</keyword>
<evidence type="ECO:0000256" key="1">
    <source>
        <dbReference type="ARBA" id="ARBA00004141"/>
    </source>
</evidence>
<comment type="similarity">
    <text evidence="2">Belongs to the EamA transporter family.</text>
</comment>
<keyword evidence="4 6" id="KW-1133">Transmembrane helix</keyword>
<evidence type="ECO:0000313" key="9">
    <source>
        <dbReference type="Proteomes" id="UP000483432"/>
    </source>
</evidence>
<feature type="domain" description="EamA" evidence="7">
    <location>
        <begin position="148"/>
        <end position="282"/>
    </location>
</feature>
<dbReference type="PANTHER" id="PTHR32322">
    <property type="entry name" value="INNER MEMBRANE TRANSPORTER"/>
    <property type="match status" value="1"/>
</dbReference>
<dbReference type="GO" id="GO:0016020">
    <property type="term" value="C:membrane"/>
    <property type="evidence" value="ECO:0007669"/>
    <property type="project" value="UniProtKB-SubCell"/>
</dbReference>
<feature type="transmembrane region" description="Helical" evidence="6">
    <location>
        <begin position="239"/>
        <end position="258"/>
    </location>
</feature>
<organism evidence="8 9">
    <name type="scientific">Sulfuriferula multivorans</name>
    <dbReference type="NCBI Taxonomy" id="1559896"/>
    <lineage>
        <taxon>Bacteria</taxon>
        <taxon>Pseudomonadati</taxon>
        <taxon>Pseudomonadota</taxon>
        <taxon>Betaproteobacteria</taxon>
        <taxon>Nitrosomonadales</taxon>
        <taxon>Sulfuricellaceae</taxon>
        <taxon>Sulfuriferula</taxon>
    </lineage>
</organism>
<evidence type="ECO:0000256" key="6">
    <source>
        <dbReference type="SAM" id="Phobius"/>
    </source>
</evidence>
<gene>
    <name evidence="8" type="ORF">GZ085_09285</name>
</gene>
<feature type="transmembrane region" description="Helical" evidence="6">
    <location>
        <begin position="179"/>
        <end position="198"/>
    </location>
</feature>
<comment type="subcellular location">
    <subcellularLocation>
        <location evidence="1">Membrane</location>
        <topology evidence="1">Multi-pass membrane protein</topology>
    </subcellularLocation>
</comment>
<name>A0A7C9NRL9_9PROT</name>
<evidence type="ECO:0000256" key="3">
    <source>
        <dbReference type="ARBA" id="ARBA00022692"/>
    </source>
</evidence>
<evidence type="ECO:0000256" key="5">
    <source>
        <dbReference type="ARBA" id="ARBA00023136"/>
    </source>
</evidence>
<sequence length="308" mass="32832">MSIPAAYLGVILIWSTTPLGIQWSAQGASFSFAVMARMLIGLAICLLLLRVTRTAFPFTPAARQLYAISGLSMCVTMLLTYWGALHIPSGLISVIFGLSPLVTGVFAALWLSERTLTPLRLTGLVIALAGLWLIFGQPWPGDDTQATLGTVAVVVGMMTQALGLVWIKRINLRASPLAITTGSLGVATPLFVLAWLIADSAQLPPDITPRASAAIIYLGVLGSVVGFTLYYYIIKHLDAGRVALIMLVTPVMALLLGQTLNNEFIPAMGWAGIALIGTGLVLYEWRALRSLQSPRPTADKGLPSNSTD</sequence>